<gene>
    <name evidence="8" type="ORF">O4213_17490</name>
</gene>
<keyword evidence="3 6" id="KW-1133">Transmembrane helix</keyword>
<evidence type="ECO:0000256" key="2">
    <source>
        <dbReference type="ARBA" id="ARBA00022692"/>
    </source>
</evidence>
<evidence type="ECO:0000256" key="6">
    <source>
        <dbReference type="RuleBase" id="RU361157"/>
    </source>
</evidence>
<keyword evidence="6" id="KW-1003">Cell membrane</keyword>
<evidence type="ECO:0000256" key="4">
    <source>
        <dbReference type="ARBA" id="ARBA00023136"/>
    </source>
</evidence>
<name>A0ABT4MXQ4_GORRU</name>
<accession>A0ABT4MXQ4</accession>
<evidence type="ECO:0000256" key="5">
    <source>
        <dbReference type="ARBA" id="ARBA00023251"/>
    </source>
</evidence>
<evidence type="ECO:0000256" key="3">
    <source>
        <dbReference type="ARBA" id="ARBA00022989"/>
    </source>
</evidence>
<evidence type="ECO:0000256" key="1">
    <source>
        <dbReference type="ARBA" id="ARBA00004141"/>
    </source>
</evidence>
<dbReference type="EMBL" id="JAPWIE010000005">
    <property type="protein sequence ID" value="MCZ4551787.1"/>
    <property type="molecule type" value="Genomic_DNA"/>
</dbReference>
<comment type="similarity">
    <text evidence="6">Belongs to the ABC-2 integral membrane protein family.</text>
</comment>
<evidence type="ECO:0000313" key="9">
    <source>
        <dbReference type="Proteomes" id="UP001067235"/>
    </source>
</evidence>
<dbReference type="Proteomes" id="UP001067235">
    <property type="component" value="Unassembled WGS sequence"/>
</dbReference>
<feature type="domain" description="ABC transmembrane type-2" evidence="7">
    <location>
        <begin position="42"/>
        <end position="280"/>
    </location>
</feature>
<dbReference type="PIRSF" id="PIRSF006648">
    <property type="entry name" value="DrrB"/>
    <property type="match status" value="1"/>
</dbReference>
<keyword evidence="2 6" id="KW-0812">Transmembrane</keyword>
<feature type="transmembrane region" description="Helical" evidence="6">
    <location>
        <begin position="41"/>
        <end position="62"/>
    </location>
</feature>
<keyword evidence="4 6" id="KW-0472">Membrane</keyword>
<feature type="transmembrane region" description="Helical" evidence="6">
    <location>
        <begin position="74"/>
        <end position="97"/>
    </location>
</feature>
<organism evidence="8 9">
    <name type="scientific">Gordonia rubripertincta</name>
    <name type="common">Rhodococcus corallinus</name>
    <dbReference type="NCBI Taxonomy" id="36822"/>
    <lineage>
        <taxon>Bacteria</taxon>
        <taxon>Bacillati</taxon>
        <taxon>Actinomycetota</taxon>
        <taxon>Actinomycetes</taxon>
        <taxon>Mycobacteriales</taxon>
        <taxon>Gordoniaceae</taxon>
        <taxon>Gordonia</taxon>
    </lineage>
</organism>
<dbReference type="Pfam" id="PF01061">
    <property type="entry name" value="ABC2_membrane"/>
    <property type="match status" value="1"/>
</dbReference>
<feature type="transmembrane region" description="Helical" evidence="6">
    <location>
        <begin position="157"/>
        <end position="180"/>
    </location>
</feature>
<comment type="subcellular location">
    <subcellularLocation>
        <location evidence="6">Cell membrane</location>
        <topology evidence="6">Multi-pass membrane protein</topology>
    </subcellularLocation>
    <subcellularLocation>
        <location evidence="1">Membrane</location>
        <topology evidence="1">Multi-pass membrane protein</topology>
    </subcellularLocation>
</comment>
<dbReference type="PANTHER" id="PTHR43229:SF2">
    <property type="entry name" value="NODULATION PROTEIN J"/>
    <property type="match status" value="1"/>
</dbReference>
<keyword evidence="6" id="KW-0813">Transport</keyword>
<dbReference type="InterPro" id="IPR051784">
    <property type="entry name" value="Nod_factor_ABC_transporter"/>
</dbReference>
<feature type="transmembrane region" description="Helical" evidence="6">
    <location>
        <begin position="187"/>
        <end position="209"/>
    </location>
</feature>
<keyword evidence="5" id="KW-0046">Antibiotic resistance</keyword>
<feature type="transmembrane region" description="Helical" evidence="6">
    <location>
        <begin position="256"/>
        <end position="277"/>
    </location>
</feature>
<proteinExistence type="inferred from homology"/>
<evidence type="ECO:0000313" key="8">
    <source>
        <dbReference type="EMBL" id="MCZ4551787.1"/>
    </source>
</evidence>
<protein>
    <recommendedName>
        <fullName evidence="6">Transport permease protein</fullName>
    </recommendedName>
</protein>
<feature type="transmembrane region" description="Helical" evidence="6">
    <location>
        <begin position="118"/>
        <end position="145"/>
    </location>
</feature>
<dbReference type="InterPro" id="IPR047817">
    <property type="entry name" value="ABC2_TM_bact-type"/>
</dbReference>
<comment type="caution">
    <text evidence="8">The sequence shown here is derived from an EMBL/GenBank/DDBJ whole genome shotgun (WGS) entry which is preliminary data.</text>
</comment>
<dbReference type="InterPro" id="IPR013525">
    <property type="entry name" value="ABC2_TM"/>
</dbReference>
<dbReference type="RefSeq" id="WP_301572688.1">
    <property type="nucleotide sequence ID" value="NZ_JAPWIE010000005.1"/>
</dbReference>
<sequence length="280" mass="29807">MADTLAVAEPIVGPRPRNAGTFLVDCEVVALRNIRTILRNWQMILGVVLQPLMFVLLFSYVFGEALGGDRYREFLIGGIMTQTVAFNAGFTALGLATDIKSGMVDRFRALPMSRLAFVVGRSVSDITVNVVGLIVMSLAGLAIGWRIDTSFGEALTGYAIALLFGFALSWVGAVVGLLAGSAEAAQSLLLTVLFPLTFISSAFIPAATLPGPLRAVANWNPVTAVAQSLRECFGNPVTVNPLLPNPVTWASENPQLYSLISICALLAVTVPLASRALRRL</sequence>
<keyword evidence="9" id="KW-1185">Reference proteome</keyword>
<dbReference type="PANTHER" id="PTHR43229">
    <property type="entry name" value="NODULATION PROTEIN J"/>
    <property type="match status" value="1"/>
</dbReference>
<evidence type="ECO:0000259" key="7">
    <source>
        <dbReference type="PROSITE" id="PS51012"/>
    </source>
</evidence>
<dbReference type="PROSITE" id="PS51012">
    <property type="entry name" value="ABC_TM2"/>
    <property type="match status" value="1"/>
</dbReference>
<reference evidence="8" key="1">
    <citation type="submission" date="2022-12" db="EMBL/GenBank/DDBJ databases">
        <authorList>
            <person name="Krivoruchko A.V."/>
            <person name="Elkin A."/>
        </authorList>
    </citation>
    <scope>NUCLEOTIDE SEQUENCE</scope>
    <source>
        <strain evidence="8">IEGM 1388</strain>
    </source>
</reference>
<dbReference type="InterPro" id="IPR000412">
    <property type="entry name" value="ABC_2_transport"/>
</dbReference>